<feature type="compositionally biased region" description="Low complexity" evidence="5">
    <location>
        <begin position="72"/>
        <end position="88"/>
    </location>
</feature>
<dbReference type="Pfam" id="PF00135">
    <property type="entry name" value="COesterase"/>
    <property type="match status" value="1"/>
</dbReference>
<dbReference type="VEuPathDB" id="VectorBase:LOC119169292"/>
<keyword evidence="8" id="KW-1185">Reference proteome</keyword>
<evidence type="ECO:0000256" key="5">
    <source>
        <dbReference type="SAM" id="MobiDB-lite"/>
    </source>
</evidence>
<feature type="region of interest" description="Disordered" evidence="5">
    <location>
        <begin position="1"/>
        <end position="93"/>
    </location>
</feature>
<dbReference type="EMBL" id="JABSTU010000007">
    <property type="protein sequence ID" value="KAH8026128.1"/>
    <property type="molecule type" value="Genomic_DNA"/>
</dbReference>
<proteinExistence type="inferred from homology"/>
<dbReference type="InterPro" id="IPR002018">
    <property type="entry name" value="CarbesteraseB"/>
</dbReference>
<feature type="region of interest" description="Disordered" evidence="5">
    <location>
        <begin position="132"/>
        <end position="153"/>
    </location>
</feature>
<dbReference type="AlphaFoldDB" id="A0A9J6DWL7"/>
<keyword evidence="2" id="KW-0719">Serine esterase</keyword>
<evidence type="ECO:0000256" key="3">
    <source>
        <dbReference type="ARBA" id="ARBA00022801"/>
    </source>
</evidence>
<dbReference type="SUPFAM" id="SSF53474">
    <property type="entry name" value="alpha/beta-Hydrolases"/>
    <property type="match status" value="1"/>
</dbReference>
<evidence type="ECO:0000256" key="2">
    <source>
        <dbReference type="ARBA" id="ARBA00022487"/>
    </source>
</evidence>
<feature type="compositionally biased region" description="Basic and acidic residues" evidence="5">
    <location>
        <begin position="20"/>
        <end position="36"/>
    </location>
</feature>
<dbReference type="GO" id="GO:0005615">
    <property type="term" value="C:extracellular space"/>
    <property type="evidence" value="ECO:0007669"/>
    <property type="project" value="TreeGrafter"/>
</dbReference>
<evidence type="ECO:0000313" key="8">
    <source>
        <dbReference type="Proteomes" id="UP000821866"/>
    </source>
</evidence>
<evidence type="ECO:0000256" key="1">
    <source>
        <dbReference type="ARBA" id="ARBA00005964"/>
    </source>
</evidence>
<evidence type="ECO:0000313" key="7">
    <source>
        <dbReference type="EMBL" id="KAH8026128.1"/>
    </source>
</evidence>
<dbReference type="Gene3D" id="3.40.50.1820">
    <property type="entry name" value="alpha/beta hydrolase"/>
    <property type="match status" value="1"/>
</dbReference>
<comment type="caution">
    <text evidence="7">The sequence shown here is derived from an EMBL/GenBank/DDBJ whole genome shotgun (WGS) entry which is preliminary data.</text>
</comment>
<dbReference type="Proteomes" id="UP000821866">
    <property type="component" value="Unassembled WGS sequence"/>
</dbReference>
<keyword evidence="3" id="KW-0378">Hydrolase</keyword>
<dbReference type="GO" id="GO:0003990">
    <property type="term" value="F:acetylcholinesterase activity"/>
    <property type="evidence" value="ECO:0007669"/>
    <property type="project" value="TreeGrafter"/>
</dbReference>
<dbReference type="InterPro" id="IPR029058">
    <property type="entry name" value="AB_hydrolase_fold"/>
</dbReference>
<sequence>MKGPSESKVNAAQSFLPGSLHRDEAKATTTRGEQRSQKRRSRSLGSPKSRLEGESDVGSSGSWPVERSQEHSSASQPAVSSTSQPSTSYDHSRFMSHGLNDDLGYYHWSSRLKEALRLPLNVRLELLSPAMTSSAEADGGAQPGVKERRSSAQVASAQVTSAPIVSAQMNTFWSLWATQSRHMMPKGWHQLTTSDLACAVATILSAGIVILTSLVLLSPGSPPVRAEVTIAGAFGSVTGFGLLAAGRQVYAFLGVPFAEPWLHKDRFQKAMPRTPATMNAQRPGPACYQEDAVGSDLSENCLHLNIWTPEATCDATRQPSCANRTVLFFLHGGFFQTGSNRDYPLDGSYLSALGDVVVVVPNYRLGALGFLYNGGPEAPGNAGLQDQLLALEWTRAHIGSFAGNSSDVVAMGHGAGAGSIGLHMFGSAAAGDDRERHGSVGIPRLTRAILMSGSPFTRTHDNTVNYRANVDWLVQQLQCDVVDGVRCLLGVDAKSLYSNALLPRFFPTFTGILRYSPSKLKQLVRLTGVNVLLGHMEDEVPYLMSHLQKKGVVEGPVLDRMVPSLLQYLGFNDSSSVVIAHYYTNGFVYSLILCTFVHTKTLKLEVSGVQFHVNMQDRGAELGQLLGTLYFSLAFALK</sequence>
<comment type="similarity">
    <text evidence="1">Belongs to the type-B carboxylesterase/lipase family.</text>
</comment>
<dbReference type="GO" id="GO:0005886">
    <property type="term" value="C:plasma membrane"/>
    <property type="evidence" value="ECO:0007669"/>
    <property type="project" value="TreeGrafter"/>
</dbReference>
<organism evidence="7 8">
    <name type="scientific">Rhipicephalus microplus</name>
    <name type="common">Cattle tick</name>
    <name type="synonym">Boophilus microplus</name>
    <dbReference type="NCBI Taxonomy" id="6941"/>
    <lineage>
        <taxon>Eukaryota</taxon>
        <taxon>Metazoa</taxon>
        <taxon>Ecdysozoa</taxon>
        <taxon>Arthropoda</taxon>
        <taxon>Chelicerata</taxon>
        <taxon>Arachnida</taxon>
        <taxon>Acari</taxon>
        <taxon>Parasitiformes</taxon>
        <taxon>Ixodida</taxon>
        <taxon>Ixodoidea</taxon>
        <taxon>Ixodidae</taxon>
        <taxon>Rhipicephalinae</taxon>
        <taxon>Rhipicephalus</taxon>
        <taxon>Boophilus</taxon>
    </lineage>
</organism>
<reference evidence="7" key="1">
    <citation type="journal article" date="2020" name="Cell">
        <title>Large-Scale Comparative Analyses of Tick Genomes Elucidate Their Genetic Diversity and Vector Capacities.</title>
        <authorList>
            <consortium name="Tick Genome and Microbiome Consortium (TIGMIC)"/>
            <person name="Jia N."/>
            <person name="Wang J."/>
            <person name="Shi W."/>
            <person name="Du L."/>
            <person name="Sun Y."/>
            <person name="Zhan W."/>
            <person name="Jiang J.F."/>
            <person name="Wang Q."/>
            <person name="Zhang B."/>
            <person name="Ji P."/>
            <person name="Bell-Sakyi L."/>
            <person name="Cui X.M."/>
            <person name="Yuan T.T."/>
            <person name="Jiang B.G."/>
            <person name="Yang W.F."/>
            <person name="Lam T.T."/>
            <person name="Chang Q.C."/>
            <person name="Ding S.J."/>
            <person name="Wang X.J."/>
            <person name="Zhu J.G."/>
            <person name="Ruan X.D."/>
            <person name="Zhao L."/>
            <person name="Wei J.T."/>
            <person name="Ye R.Z."/>
            <person name="Que T.C."/>
            <person name="Du C.H."/>
            <person name="Zhou Y.H."/>
            <person name="Cheng J.X."/>
            <person name="Dai P.F."/>
            <person name="Guo W.B."/>
            <person name="Han X.H."/>
            <person name="Huang E.J."/>
            <person name="Li L.F."/>
            <person name="Wei W."/>
            <person name="Gao Y.C."/>
            <person name="Liu J.Z."/>
            <person name="Shao H.Z."/>
            <person name="Wang X."/>
            <person name="Wang C.C."/>
            <person name="Yang T.C."/>
            <person name="Huo Q.B."/>
            <person name="Li W."/>
            <person name="Chen H.Y."/>
            <person name="Chen S.E."/>
            <person name="Zhou L.G."/>
            <person name="Ni X.B."/>
            <person name="Tian J.H."/>
            <person name="Sheng Y."/>
            <person name="Liu T."/>
            <person name="Pan Y.S."/>
            <person name="Xia L.Y."/>
            <person name="Li J."/>
            <person name="Zhao F."/>
            <person name="Cao W.C."/>
        </authorList>
    </citation>
    <scope>NUCLEOTIDE SEQUENCE</scope>
    <source>
        <strain evidence="7">Rmic-2018</strain>
    </source>
</reference>
<dbReference type="GO" id="GO:0019695">
    <property type="term" value="P:choline metabolic process"/>
    <property type="evidence" value="ECO:0007669"/>
    <property type="project" value="TreeGrafter"/>
</dbReference>
<dbReference type="GO" id="GO:0006581">
    <property type="term" value="P:acetylcholine catabolic process"/>
    <property type="evidence" value="ECO:0007669"/>
    <property type="project" value="TreeGrafter"/>
</dbReference>
<dbReference type="PANTHER" id="PTHR43918:SF4">
    <property type="entry name" value="CARBOXYLIC ESTER HYDROLASE"/>
    <property type="match status" value="1"/>
</dbReference>
<dbReference type="PANTHER" id="PTHR43918">
    <property type="entry name" value="ACETYLCHOLINESTERASE"/>
    <property type="match status" value="1"/>
</dbReference>
<keyword evidence="4" id="KW-0325">Glycoprotein</keyword>
<evidence type="ECO:0000259" key="6">
    <source>
        <dbReference type="Pfam" id="PF00135"/>
    </source>
</evidence>
<name>A0A9J6DWL7_RHIMP</name>
<dbReference type="InterPro" id="IPR050654">
    <property type="entry name" value="AChE-related_enzymes"/>
</dbReference>
<reference evidence="7" key="2">
    <citation type="submission" date="2021-09" db="EMBL/GenBank/DDBJ databases">
        <authorList>
            <person name="Jia N."/>
            <person name="Wang J."/>
            <person name="Shi W."/>
            <person name="Du L."/>
            <person name="Sun Y."/>
            <person name="Zhan W."/>
            <person name="Jiang J."/>
            <person name="Wang Q."/>
            <person name="Zhang B."/>
            <person name="Ji P."/>
            <person name="Sakyi L.B."/>
            <person name="Cui X."/>
            <person name="Yuan T."/>
            <person name="Jiang B."/>
            <person name="Yang W."/>
            <person name="Lam T.T.-Y."/>
            <person name="Chang Q."/>
            <person name="Ding S."/>
            <person name="Wang X."/>
            <person name="Zhu J."/>
            <person name="Ruan X."/>
            <person name="Zhao L."/>
            <person name="Wei J."/>
            <person name="Que T."/>
            <person name="Du C."/>
            <person name="Cheng J."/>
            <person name="Dai P."/>
            <person name="Han X."/>
            <person name="Huang E."/>
            <person name="Gao Y."/>
            <person name="Liu J."/>
            <person name="Shao H."/>
            <person name="Ye R."/>
            <person name="Li L."/>
            <person name="Wei W."/>
            <person name="Wang X."/>
            <person name="Wang C."/>
            <person name="Huo Q."/>
            <person name="Li W."/>
            <person name="Guo W."/>
            <person name="Chen H."/>
            <person name="Chen S."/>
            <person name="Zhou L."/>
            <person name="Zhou L."/>
            <person name="Ni X."/>
            <person name="Tian J."/>
            <person name="Zhou Y."/>
            <person name="Sheng Y."/>
            <person name="Liu T."/>
            <person name="Pan Y."/>
            <person name="Xia L."/>
            <person name="Li J."/>
            <person name="Zhao F."/>
            <person name="Cao W."/>
        </authorList>
    </citation>
    <scope>NUCLEOTIDE SEQUENCE</scope>
    <source>
        <strain evidence="7">Rmic-2018</strain>
        <tissue evidence="7">Larvae</tissue>
    </source>
</reference>
<feature type="domain" description="Carboxylesterase type B" evidence="6">
    <location>
        <begin position="232"/>
        <end position="545"/>
    </location>
</feature>
<gene>
    <name evidence="7" type="ORF">HPB51_016439</name>
</gene>
<protein>
    <recommendedName>
        <fullName evidence="6">Carboxylesterase type B domain-containing protein</fullName>
    </recommendedName>
</protein>
<accession>A0A9J6DWL7</accession>
<evidence type="ECO:0000256" key="4">
    <source>
        <dbReference type="ARBA" id="ARBA00023180"/>
    </source>
</evidence>